<accession>B0DNF1</accession>
<protein>
    <submittedName>
        <fullName evidence="1">Predicted protein</fullName>
    </submittedName>
</protein>
<dbReference type="KEGG" id="lbc:LACBIDRAFT_306610"/>
<dbReference type="GeneID" id="6081102"/>
<proteinExistence type="predicted"/>
<evidence type="ECO:0000313" key="1">
    <source>
        <dbReference type="EMBL" id="EDR03927.1"/>
    </source>
</evidence>
<dbReference type="OrthoDB" id="3239511at2759"/>
<gene>
    <name evidence="1" type="ORF">LACBIDRAFT_306610</name>
</gene>
<name>B0DNF1_LACBS</name>
<keyword evidence="2" id="KW-1185">Reference proteome</keyword>
<sequence length="330" mass="37808">MTNSQLALTEVEEHKFPCPVCLVPGDQLVNLSTDFPLRTSSEMERIYQSTKDLNIGQTDEILKAFGLRDVEAISWDRLHADHGGLFSDHIWEEVKIDAIPPWSGLNHFNSIIKTGEFSDGSKYENMSKVNGFESHFLKNKFNREKILIFSIHNIFTKDGCPRGYQLLKLMCSYLELDMYASLTVHTETTIQNGRKELLVFEKEVQKYMELNPSKSWSFPKAHTHKHMFNDVQRKGATQNYNTKPNEKCHGAFNNSYKFITNFKNVAPQILRFDHADLVATMIRDDIDYLDQSLSQANISSEDRATTWKIIGTDHVSLGSPCTPISFSELE</sequence>
<dbReference type="Proteomes" id="UP000001194">
    <property type="component" value="Unassembled WGS sequence"/>
</dbReference>
<dbReference type="EMBL" id="DS547121">
    <property type="protein sequence ID" value="EDR03927.1"/>
    <property type="molecule type" value="Genomic_DNA"/>
</dbReference>
<evidence type="ECO:0000313" key="2">
    <source>
        <dbReference type="Proteomes" id="UP000001194"/>
    </source>
</evidence>
<organism evidence="2">
    <name type="scientific">Laccaria bicolor (strain S238N-H82 / ATCC MYA-4686)</name>
    <name type="common">Bicoloured deceiver</name>
    <name type="synonym">Laccaria laccata var. bicolor</name>
    <dbReference type="NCBI Taxonomy" id="486041"/>
    <lineage>
        <taxon>Eukaryota</taxon>
        <taxon>Fungi</taxon>
        <taxon>Dikarya</taxon>
        <taxon>Basidiomycota</taxon>
        <taxon>Agaricomycotina</taxon>
        <taxon>Agaricomycetes</taxon>
        <taxon>Agaricomycetidae</taxon>
        <taxon>Agaricales</taxon>
        <taxon>Agaricineae</taxon>
        <taxon>Hydnangiaceae</taxon>
        <taxon>Laccaria</taxon>
    </lineage>
</organism>
<dbReference type="InParanoid" id="B0DNF1"/>
<dbReference type="HOGENOM" id="CLU_842164_0_0_1"/>
<reference evidence="1 2" key="1">
    <citation type="journal article" date="2008" name="Nature">
        <title>The genome of Laccaria bicolor provides insights into mycorrhizal symbiosis.</title>
        <authorList>
            <person name="Martin F."/>
            <person name="Aerts A."/>
            <person name="Ahren D."/>
            <person name="Brun A."/>
            <person name="Danchin E.G.J."/>
            <person name="Duchaussoy F."/>
            <person name="Gibon J."/>
            <person name="Kohler A."/>
            <person name="Lindquist E."/>
            <person name="Pereda V."/>
            <person name="Salamov A."/>
            <person name="Shapiro H.J."/>
            <person name="Wuyts J."/>
            <person name="Blaudez D."/>
            <person name="Buee M."/>
            <person name="Brokstein P."/>
            <person name="Canbaeck B."/>
            <person name="Cohen D."/>
            <person name="Courty P.E."/>
            <person name="Coutinho P.M."/>
            <person name="Delaruelle C."/>
            <person name="Detter J.C."/>
            <person name="Deveau A."/>
            <person name="DiFazio S."/>
            <person name="Duplessis S."/>
            <person name="Fraissinet-Tachet L."/>
            <person name="Lucic E."/>
            <person name="Frey-Klett P."/>
            <person name="Fourrey C."/>
            <person name="Feussner I."/>
            <person name="Gay G."/>
            <person name="Grimwood J."/>
            <person name="Hoegger P.J."/>
            <person name="Jain P."/>
            <person name="Kilaru S."/>
            <person name="Labbe J."/>
            <person name="Lin Y.C."/>
            <person name="Legue V."/>
            <person name="Le Tacon F."/>
            <person name="Marmeisse R."/>
            <person name="Melayah D."/>
            <person name="Montanini B."/>
            <person name="Muratet M."/>
            <person name="Nehls U."/>
            <person name="Niculita-Hirzel H."/>
            <person name="Oudot-Le Secq M.P."/>
            <person name="Peter M."/>
            <person name="Quesneville H."/>
            <person name="Rajashekar B."/>
            <person name="Reich M."/>
            <person name="Rouhier N."/>
            <person name="Schmutz J."/>
            <person name="Yin T."/>
            <person name="Chalot M."/>
            <person name="Henrissat B."/>
            <person name="Kuees U."/>
            <person name="Lucas S."/>
            <person name="Van de Peer Y."/>
            <person name="Podila G.K."/>
            <person name="Polle A."/>
            <person name="Pukkila P.J."/>
            <person name="Richardson P.M."/>
            <person name="Rouze P."/>
            <person name="Sanders I.R."/>
            <person name="Stajich J.E."/>
            <person name="Tunlid A."/>
            <person name="Tuskan G."/>
            <person name="Grigoriev I.V."/>
        </authorList>
    </citation>
    <scope>NUCLEOTIDE SEQUENCE [LARGE SCALE GENOMIC DNA]</scope>
    <source>
        <strain evidence="2">S238N-H82 / ATCC MYA-4686</strain>
    </source>
</reference>
<dbReference type="AlphaFoldDB" id="B0DNF1"/>
<dbReference type="RefSeq" id="XP_001885495.1">
    <property type="nucleotide sequence ID" value="XM_001885460.1"/>
</dbReference>